<feature type="compositionally biased region" description="Basic and acidic residues" evidence="1">
    <location>
        <begin position="1"/>
        <end position="10"/>
    </location>
</feature>
<sequence length="69" mass="7884">MDKKDTKDSLKIAGQQYHTDDYERQDDLSSSLAQTHEQVSDAYFEGEINGTIDNTDDGKEIEIPRKGYE</sequence>
<accession>A0ABS7K3G4</accession>
<dbReference type="RefSeq" id="WP_221872913.1">
    <property type="nucleotide sequence ID" value="NZ_JACWFH010000008.1"/>
</dbReference>
<evidence type="ECO:0000256" key="1">
    <source>
        <dbReference type="SAM" id="MobiDB-lite"/>
    </source>
</evidence>
<comment type="caution">
    <text evidence="2">The sequence shown here is derived from an EMBL/GenBank/DDBJ whole genome shotgun (WGS) entry which is preliminary data.</text>
</comment>
<dbReference type="Proteomes" id="UP000769780">
    <property type="component" value="Unassembled WGS sequence"/>
</dbReference>
<dbReference type="InterPro" id="IPR025100">
    <property type="entry name" value="DUF4025"/>
</dbReference>
<evidence type="ECO:0000313" key="2">
    <source>
        <dbReference type="EMBL" id="MBY0096783.1"/>
    </source>
</evidence>
<gene>
    <name evidence="2" type="ORF">H0185_08170</name>
</gene>
<name>A0ABS7K3G4_9BACI</name>
<protein>
    <submittedName>
        <fullName evidence="2">YozQ family protein</fullName>
    </submittedName>
</protein>
<dbReference type="EMBL" id="JACWFH010000008">
    <property type="protein sequence ID" value="MBY0096783.1"/>
    <property type="molecule type" value="Genomic_DNA"/>
</dbReference>
<evidence type="ECO:0000313" key="3">
    <source>
        <dbReference type="Proteomes" id="UP000769780"/>
    </source>
</evidence>
<proteinExistence type="predicted"/>
<feature type="compositionally biased region" description="Basic and acidic residues" evidence="1">
    <location>
        <begin position="18"/>
        <end position="27"/>
    </location>
</feature>
<keyword evidence="3" id="KW-1185">Reference proteome</keyword>
<dbReference type="Pfam" id="PF13217">
    <property type="entry name" value="DUF4025"/>
    <property type="match status" value="1"/>
</dbReference>
<feature type="region of interest" description="Disordered" evidence="1">
    <location>
        <begin position="1"/>
        <end position="69"/>
    </location>
</feature>
<reference evidence="2 3" key="1">
    <citation type="submission" date="2020-07" db="EMBL/GenBank/DDBJ databases">
        <title>Fungal Genomes of the International Space Station.</title>
        <authorList>
            <person name="Seuylemezian A."/>
            <person name="Singh N.K."/>
            <person name="Wood J."/>
            <person name="Venkateswaran K."/>
        </authorList>
    </citation>
    <scope>NUCLEOTIDE SEQUENCE [LARGE SCALE GENOMIC DNA]</scope>
    <source>
        <strain evidence="2 3">PL-B2</strain>
    </source>
</reference>
<feature type="compositionally biased region" description="Basic and acidic residues" evidence="1">
    <location>
        <begin position="56"/>
        <end position="69"/>
    </location>
</feature>
<feature type="compositionally biased region" description="Polar residues" evidence="1">
    <location>
        <begin position="28"/>
        <end position="37"/>
    </location>
</feature>
<organism evidence="2 3">
    <name type="scientific">Mesobacillus maritimus</name>
    <dbReference type="NCBI Taxonomy" id="1643336"/>
    <lineage>
        <taxon>Bacteria</taxon>
        <taxon>Bacillati</taxon>
        <taxon>Bacillota</taxon>
        <taxon>Bacilli</taxon>
        <taxon>Bacillales</taxon>
        <taxon>Bacillaceae</taxon>
        <taxon>Mesobacillus</taxon>
    </lineage>
</organism>